<dbReference type="Proteomes" id="UP000004454">
    <property type="component" value="Unassembled WGS sequence"/>
</dbReference>
<dbReference type="EMBL" id="AEZJ02000038">
    <property type="protein sequence ID" value="EIG91123.1"/>
    <property type="molecule type" value="Genomic_DNA"/>
</dbReference>
<name>A0A8E0FJ50_ECOLX</name>
<protein>
    <recommendedName>
        <fullName evidence="3">YhiS</fullName>
    </recommendedName>
</protein>
<sequence>MLCQLTFTPGIINTYHGDIYNCTTNTDNVKTPDTPKWPCDNWEEQQPINSTFSGEGYNPEQFDLAQQQLQQINACHTNTTYTNADYSKVVVQLVSLINNIETISSTPLTQQTQSILNQIHNIRYEKDKDSVCQIIVVVNPEPNNPIITKILVEEGIPEIFSVQTVSSDNKNFAGQRADLPTDIRDIQSLYLKMAKLYIEHSENENRMEALAGCDFIDFNMTGQDMSRLVLTLSNFYFEDLLNINFTDANLFNTIFSHKENPIPKLHKYEQHLDKQINGLFSTLLTINDNSLRAKAEIASRIIDFLEAKVVNLSFDDILKYKQEFKKICYKQLQEFTTPSLYNKIQKWATMSKNEFIAFHYETLQPENISYPFYLKRDLPNEKDINYGVEIEIPSGKRIRLSNHYQNIIP</sequence>
<evidence type="ECO:0008006" key="3">
    <source>
        <dbReference type="Google" id="ProtNLM"/>
    </source>
</evidence>
<dbReference type="RefSeq" id="WP_000882472.1">
    <property type="nucleotide sequence ID" value="NZ_AEZJ02000038.1"/>
</dbReference>
<reference evidence="1 2" key="1">
    <citation type="submission" date="2011-12" db="EMBL/GenBank/DDBJ databases">
        <authorList>
            <person name="Brinkac L."/>
            <person name="Radune D."/>
            <person name="Sanka R."/>
            <person name="Selengut J."/>
            <person name="DebRoy C."/>
            <person name="Feng P."/>
            <person name="Fratamico P.M."/>
            <person name="Kapur V."/>
            <person name="Kariyawasam S."/>
            <person name="Losada L."/>
            <person name="Nierman W.C."/>
            <person name="Nelson K."/>
        </authorList>
    </citation>
    <scope>NUCLEOTIDE SEQUENCE [LARGE SCALE GENOMIC DNA]</scope>
    <source>
        <strain evidence="1 2">97.0246</strain>
    </source>
</reference>
<evidence type="ECO:0000313" key="2">
    <source>
        <dbReference type="Proteomes" id="UP000004454"/>
    </source>
</evidence>
<dbReference type="AlphaFoldDB" id="A0A8E0FJ50"/>
<dbReference type="SUPFAM" id="SSF141571">
    <property type="entry name" value="Pentapeptide repeat-like"/>
    <property type="match status" value="1"/>
</dbReference>
<accession>A0A8E0FJ50</accession>
<gene>
    <name evidence="1" type="ORF">EC970246_1732</name>
</gene>
<evidence type="ECO:0000313" key="1">
    <source>
        <dbReference type="EMBL" id="EIG91123.1"/>
    </source>
</evidence>
<proteinExistence type="predicted"/>
<organism evidence="1 2">
    <name type="scientific">Escherichia coli 97.0246</name>
    <dbReference type="NCBI Taxonomy" id="869670"/>
    <lineage>
        <taxon>Bacteria</taxon>
        <taxon>Pseudomonadati</taxon>
        <taxon>Pseudomonadota</taxon>
        <taxon>Gammaproteobacteria</taxon>
        <taxon>Enterobacterales</taxon>
        <taxon>Enterobacteriaceae</taxon>
        <taxon>Escherichia</taxon>
    </lineage>
</organism>
<comment type="caution">
    <text evidence="1">The sequence shown here is derived from an EMBL/GenBank/DDBJ whole genome shotgun (WGS) entry which is preliminary data.</text>
</comment>